<evidence type="ECO:0000313" key="3">
    <source>
        <dbReference type="EMBL" id="GMI67403.1"/>
    </source>
</evidence>
<dbReference type="OrthoDB" id="1727805at2759"/>
<evidence type="ECO:0000313" key="4">
    <source>
        <dbReference type="Proteomes" id="UP001165190"/>
    </source>
</evidence>
<dbReference type="InterPro" id="IPR057670">
    <property type="entry name" value="SH3_retrovirus"/>
</dbReference>
<proteinExistence type="predicted"/>
<evidence type="ECO:0000259" key="2">
    <source>
        <dbReference type="Pfam" id="PF25597"/>
    </source>
</evidence>
<gene>
    <name evidence="3" type="ORF">HRI_000409600</name>
</gene>
<dbReference type="PANTHER" id="PTHR42648">
    <property type="entry name" value="TRANSPOSASE, PUTATIVE-RELATED"/>
    <property type="match status" value="1"/>
</dbReference>
<dbReference type="PANTHER" id="PTHR42648:SF28">
    <property type="entry name" value="TRANSPOSON-ENCODED PROTEIN WITH RIBONUCLEASE H-LIKE AND RETROVIRUS ZINC FINGER-LIKE DOMAINS"/>
    <property type="match status" value="1"/>
</dbReference>
<dbReference type="Pfam" id="PF25597">
    <property type="entry name" value="SH3_retrovirus"/>
    <property type="match status" value="1"/>
</dbReference>
<dbReference type="AlphaFoldDB" id="A0A9W7GZ95"/>
<accession>A0A9W7GZ95</accession>
<comment type="caution">
    <text evidence="3">The sequence shown here is derived from an EMBL/GenBank/DDBJ whole genome shotgun (WGS) entry which is preliminary data.</text>
</comment>
<name>A0A9W7GZ95_HIBTR</name>
<dbReference type="EMBL" id="BSYR01000005">
    <property type="protein sequence ID" value="GMI67403.1"/>
    <property type="molecule type" value="Genomic_DNA"/>
</dbReference>
<keyword evidence="4" id="KW-1185">Reference proteome</keyword>
<sequence>MNRTLIERVICLLSDAKLLRSFWAEALNTVTHVINLPPNVLLRGDVPDRVWFGKDVPYDLLRVFGCKAFFHVPKDERSKLDAKTRECIFIGYSLDGEFGYILYDPLQKKLVRSRDVIFVEVQTIDDIDKTEKTDSQDSDELIDVNQVPLDLSPDPIQGDVHGDVNDDQQDICDLDAPMDGVVNDQQHAPIAPPVVPLRRSSRNQ</sequence>
<feature type="region of interest" description="Disordered" evidence="1">
    <location>
        <begin position="155"/>
        <end position="204"/>
    </location>
</feature>
<dbReference type="Proteomes" id="UP001165190">
    <property type="component" value="Unassembled WGS sequence"/>
</dbReference>
<dbReference type="InterPro" id="IPR039537">
    <property type="entry name" value="Retrotran_Ty1/copia-like"/>
</dbReference>
<organism evidence="3 4">
    <name type="scientific">Hibiscus trionum</name>
    <name type="common">Flower of an hour</name>
    <dbReference type="NCBI Taxonomy" id="183268"/>
    <lineage>
        <taxon>Eukaryota</taxon>
        <taxon>Viridiplantae</taxon>
        <taxon>Streptophyta</taxon>
        <taxon>Embryophyta</taxon>
        <taxon>Tracheophyta</taxon>
        <taxon>Spermatophyta</taxon>
        <taxon>Magnoliopsida</taxon>
        <taxon>eudicotyledons</taxon>
        <taxon>Gunneridae</taxon>
        <taxon>Pentapetalae</taxon>
        <taxon>rosids</taxon>
        <taxon>malvids</taxon>
        <taxon>Malvales</taxon>
        <taxon>Malvaceae</taxon>
        <taxon>Malvoideae</taxon>
        <taxon>Hibiscus</taxon>
    </lineage>
</organism>
<evidence type="ECO:0000256" key="1">
    <source>
        <dbReference type="SAM" id="MobiDB-lite"/>
    </source>
</evidence>
<reference evidence="3" key="1">
    <citation type="submission" date="2023-05" db="EMBL/GenBank/DDBJ databases">
        <title>Genome and transcriptome analyses reveal genes involved in the formation of fine ridges on petal epidermal cells in Hibiscus trionum.</title>
        <authorList>
            <person name="Koshimizu S."/>
            <person name="Masuda S."/>
            <person name="Ishii T."/>
            <person name="Shirasu K."/>
            <person name="Hoshino A."/>
            <person name="Arita M."/>
        </authorList>
    </citation>
    <scope>NUCLEOTIDE SEQUENCE</scope>
    <source>
        <strain evidence="3">Hamamatsu line</strain>
    </source>
</reference>
<feature type="domain" description="Retroviral polymerase SH3-like" evidence="2">
    <location>
        <begin position="66"/>
        <end position="128"/>
    </location>
</feature>
<protein>
    <recommendedName>
        <fullName evidence="2">Retroviral polymerase SH3-like domain-containing protein</fullName>
    </recommendedName>
</protein>